<gene>
    <name evidence="2" type="ORF">NYPRO_LOCUS6408</name>
</gene>
<evidence type="ECO:0000313" key="3">
    <source>
        <dbReference type="Proteomes" id="UP000645828"/>
    </source>
</evidence>
<organism evidence="2 3">
    <name type="scientific">Nyctereutes procyonoides</name>
    <name type="common">Raccoon dog</name>
    <name type="synonym">Canis procyonoides</name>
    <dbReference type="NCBI Taxonomy" id="34880"/>
    <lineage>
        <taxon>Eukaryota</taxon>
        <taxon>Metazoa</taxon>
        <taxon>Chordata</taxon>
        <taxon>Craniata</taxon>
        <taxon>Vertebrata</taxon>
        <taxon>Euteleostomi</taxon>
        <taxon>Mammalia</taxon>
        <taxon>Eutheria</taxon>
        <taxon>Laurasiatheria</taxon>
        <taxon>Carnivora</taxon>
        <taxon>Caniformia</taxon>
        <taxon>Canidae</taxon>
        <taxon>Nyctereutes</taxon>
    </lineage>
</organism>
<feature type="region of interest" description="Disordered" evidence="1">
    <location>
        <begin position="73"/>
        <end position="109"/>
    </location>
</feature>
<proteinExistence type="predicted"/>
<name>A0A811YBG6_NYCPR</name>
<dbReference type="Proteomes" id="UP000645828">
    <property type="component" value="Unassembled WGS sequence"/>
</dbReference>
<evidence type="ECO:0000313" key="2">
    <source>
        <dbReference type="EMBL" id="CAD7673613.1"/>
    </source>
</evidence>
<dbReference type="AlphaFoldDB" id="A0A811YBG6"/>
<protein>
    <submittedName>
        <fullName evidence="2">(raccoon dog) hypothetical protein</fullName>
    </submittedName>
</protein>
<keyword evidence="3" id="KW-1185">Reference proteome</keyword>
<feature type="region of interest" description="Disordered" evidence="1">
    <location>
        <begin position="10"/>
        <end position="48"/>
    </location>
</feature>
<feature type="compositionally biased region" description="Basic residues" evidence="1">
    <location>
        <begin position="78"/>
        <end position="92"/>
    </location>
</feature>
<dbReference type="EMBL" id="CAJHUB010000671">
    <property type="protein sequence ID" value="CAD7673613.1"/>
    <property type="molecule type" value="Genomic_DNA"/>
</dbReference>
<reference evidence="2" key="1">
    <citation type="submission" date="2020-12" db="EMBL/GenBank/DDBJ databases">
        <authorList>
            <consortium name="Molecular Ecology Group"/>
        </authorList>
    </citation>
    <scope>NUCLEOTIDE SEQUENCE</scope>
    <source>
        <strain evidence="2">TBG_1078</strain>
    </source>
</reference>
<accession>A0A811YBG6</accession>
<evidence type="ECO:0000256" key="1">
    <source>
        <dbReference type="SAM" id="MobiDB-lite"/>
    </source>
</evidence>
<comment type="caution">
    <text evidence="2">The sequence shown here is derived from an EMBL/GenBank/DDBJ whole genome shotgun (WGS) entry which is preliminary data.</text>
</comment>
<sequence length="197" mass="21906">MLPAAWRALGFGPRVRPPSRGLTCPEPRRCSPESPPAPGRGCWGVPDPPSRWSAQNVFQPSLSESPPRTLCLCNSPEKKKKRKRKKKKHRTCQAHPPPAAENPRSTDPALNVCRKVPQGSAPPHRPCYTCFKEEETEVLGCWVTCLRFPSGSGVSSQELGISYYLRPWVSPLSSLDSSFPVYKMMIIKFALCTYLAT</sequence>